<dbReference type="InParanoid" id="D8LQ34"/>
<feature type="domain" description="GH16" evidence="3">
    <location>
        <begin position="1"/>
        <end position="177"/>
    </location>
</feature>
<dbReference type="GO" id="GO:0005975">
    <property type="term" value="P:carbohydrate metabolic process"/>
    <property type="evidence" value="ECO:0007669"/>
    <property type="project" value="InterPro"/>
</dbReference>
<organism evidence="4 5">
    <name type="scientific">Ectocarpus siliculosus</name>
    <name type="common">Brown alga</name>
    <name type="synonym">Conferva siliculosa</name>
    <dbReference type="NCBI Taxonomy" id="2880"/>
    <lineage>
        <taxon>Eukaryota</taxon>
        <taxon>Sar</taxon>
        <taxon>Stramenopiles</taxon>
        <taxon>Ochrophyta</taxon>
        <taxon>PX clade</taxon>
        <taxon>Phaeophyceae</taxon>
        <taxon>Ectocarpales</taxon>
        <taxon>Ectocarpaceae</taxon>
        <taxon>Ectocarpus</taxon>
    </lineage>
</organism>
<evidence type="ECO:0000313" key="5">
    <source>
        <dbReference type="Proteomes" id="UP000002630"/>
    </source>
</evidence>
<name>D8LQ34_ECTSI</name>
<dbReference type="CDD" id="cd08023">
    <property type="entry name" value="GH16_laminarinase_like"/>
    <property type="match status" value="1"/>
</dbReference>
<reference evidence="4 5" key="1">
    <citation type="journal article" date="2010" name="Nature">
        <title>The Ectocarpus genome and the independent evolution of multicellularity in brown algae.</title>
        <authorList>
            <person name="Cock J.M."/>
            <person name="Sterck L."/>
            <person name="Rouze P."/>
            <person name="Scornet D."/>
            <person name="Allen A.E."/>
            <person name="Amoutzias G."/>
            <person name="Anthouard V."/>
            <person name="Artiguenave F."/>
            <person name="Aury J.M."/>
            <person name="Badger J.H."/>
            <person name="Beszteri B."/>
            <person name="Billiau K."/>
            <person name="Bonnet E."/>
            <person name="Bothwell J.H."/>
            <person name="Bowler C."/>
            <person name="Boyen C."/>
            <person name="Brownlee C."/>
            <person name="Carrano C.J."/>
            <person name="Charrier B."/>
            <person name="Cho G.Y."/>
            <person name="Coelho S.M."/>
            <person name="Collen J."/>
            <person name="Corre E."/>
            <person name="Da Silva C."/>
            <person name="Delage L."/>
            <person name="Delaroque N."/>
            <person name="Dittami S.M."/>
            <person name="Doulbeau S."/>
            <person name="Elias M."/>
            <person name="Farnham G."/>
            <person name="Gachon C.M."/>
            <person name="Gschloessl B."/>
            <person name="Heesch S."/>
            <person name="Jabbari K."/>
            <person name="Jubin C."/>
            <person name="Kawai H."/>
            <person name="Kimura K."/>
            <person name="Kloareg B."/>
            <person name="Kupper F.C."/>
            <person name="Lang D."/>
            <person name="Le Bail A."/>
            <person name="Leblanc C."/>
            <person name="Lerouge P."/>
            <person name="Lohr M."/>
            <person name="Lopez P.J."/>
            <person name="Martens C."/>
            <person name="Maumus F."/>
            <person name="Michel G."/>
            <person name="Miranda-Saavedra D."/>
            <person name="Morales J."/>
            <person name="Moreau H."/>
            <person name="Motomura T."/>
            <person name="Nagasato C."/>
            <person name="Napoli C.A."/>
            <person name="Nelson D.R."/>
            <person name="Nyvall-Collen P."/>
            <person name="Peters A.F."/>
            <person name="Pommier C."/>
            <person name="Potin P."/>
            <person name="Poulain J."/>
            <person name="Quesneville H."/>
            <person name="Read B."/>
            <person name="Rensing S.A."/>
            <person name="Ritter A."/>
            <person name="Rousvoal S."/>
            <person name="Samanta M."/>
            <person name="Samson G."/>
            <person name="Schroeder D.C."/>
            <person name="Segurens B."/>
            <person name="Strittmatter M."/>
            <person name="Tonon T."/>
            <person name="Tregear J.W."/>
            <person name="Valentin K."/>
            <person name="von Dassow P."/>
            <person name="Yamagishi T."/>
            <person name="Van de Peer Y."/>
            <person name="Wincker P."/>
        </authorList>
    </citation>
    <scope>NUCLEOTIDE SEQUENCE [LARGE SCALE GENOMIC DNA]</scope>
    <source>
        <strain evidence="5">Ec32 / CCAP1310/4</strain>
    </source>
</reference>
<feature type="region of interest" description="Disordered" evidence="2">
    <location>
        <begin position="893"/>
        <end position="925"/>
    </location>
</feature>
<dbReference type="Proteomes" id="UP000002630">
    <property type="component" value="Linkage Group LG27"/>
</dbReference>
<evidence type="ECO:0000256" key="1">
    <source>
        <dbReference type="ARBA" id="ARBA00006865"/>
    </source>
</evidence>
<feature type="compositionally biased region" description="Gly residues" evidence="2">
    <location>
        <begin position="627"/>
        <end position="637"/>
    </location>
</feature>
<keyword evidence="5" id="KW-1185">Reference proteome</keyword>
<dbReference type="Gene3D" id="2.60.120.260">
    <property type="entry name" value="Galactose-binding domain-like"/>
    <property type="match status" value="2"/>
</dbReference>
<dbReference type="GO" id="GO:0042973">
    <property type="term" value="F:glucan endo-1,3-beta-D-glucosidase activity"/>
    <property type="evidence" value="ECO:0007669"/>
    <property type="project" value="UniProtKB-EC"/>
</dbReference>
<feature type="compositionally biased region" description="Polar residues" evidence="2">
    <location>
        <begin position="775"/>
        <end position="785"/>
    </location>
</feature>
<dbReference type="AlphaFoldDB" id="D8LQ34"/>
<evidence type="ECO:0000256" key="2">
    <source>
        <dbReference type="SAM" id="MobiDB-lite"/>
    </source>
</evidence>
<dbReference type="OrthoDB" id="190800at2759"/>
<dbReference type="EC" id="3.2.1.39" evidence="4"/>
<dbReference type="SUPFAM" id="SSF49899">
    <property type="entry name" value="Concanavalin A-like lectins/glucanases"/>
    <property type="match status" value="1"/>
</dbReference>
<gene>
    <name evidence="4" type="ORF">Esi_0059_0009</name>
</gene>
<keyword evidence="4" id="KW-0378">Hydrolase</keyword>
<feature type="region of interest" description="Disordered" evidence="2">
    <location>
        <begin position="826"/>
        <end position="862"/>
    </location>
</feature>
<dbReference type="PANTHER" id="PTHR10963:SF55">
    <property type="entry name" value="GLYCOSIDE HYDROLASE FAMILY 16 PROTEIN"/>
    <property type="match status" value="1"/>
</dbReference>
<protein>
    <submittedName>
        <fullName evidence="4">Endo-1,3-beta-glucanase, family GH16</fullName>
        <ecNumber evidence="4">3.2.1.39</ecNumber>
    </submittedName>
</protein>
<feature type="region of interest" description="Disordered" evidence="2">
    <location>
        <begin position="702"/>
        <end position="806"/>
    </location>
</feature>
<proteinExistence type="inferred from homology"/>
<sequence length="925" mass="97637">MRSIPPVAFLTGRIESRIKVPAGLGLWAAFWMLPSNTSRGFWAATGEIDIMESINDMDTILGTIHYGGEWPMNLHAGCVSSQLGTGLDYSSDYHVYAVEWEQDEMRWYVDDQLFCQRTKWTSNVTSNEPYQAPFDAEFEIILNLAVGGSLPGRVVDDGAFPATMLVDYVRVYDITTDVAEAEPFLGAPVCLPGTIQAEAYDTGGLGLGFGDSYPEGTSGTYRMDGIGLVYSESGRTFVANLTDTDWLAYTVMTEDAVYDITLQVSATEAADLELIIGGTGDDNITCANPGEGSLTGVFVVDATGTGSWGTMVVSEKAMTGGTYSLKLCVKGGVGISVDSVRFDLVEGSEASSLTSAECATSGQSRPYMYGDPWVIPGYMEAEYYDYGGNGVSFYKNSPELFYGDSTLRLPDAVGVYEAESNPSNGHYVGYWDTGEWIAFTARADEAAFWDVGASVASGLNGTTVQFRILVNATNCSSAATDGLDGLGDTGVDLLNGPLFAGYTGSWEAFEMVYKEEVYVPEGTHRVLFCADDGIFNMNFLRVWTPTPTPAPTMAPTVALTAAPVVPSDEGVDTKWIYIGVAGAVVFLALSRLGCIIYGKERSRRRKPDDLASAYTASKDNNGDHAARGGGGGGGGKGFVFEATPPSDSGGVGGDEAFLSRHGRPSDGEAGNGRHTPAVEPGGPAVVQQQNYRNLFSRGLSSSASFHADTPTGPKTKPNAAVAGSQRASIPSRDASAAAFATTAPPLGAFRSATGRPAGSSMTSVGRSASPPLPVGTSTATPSTPKGDSAAALGKDGGGGQLPERRRCEARDQFEDALIRALDNKWESGRPIHGGYGSDSGRASPPLPPAATTPSRSNSINEGPSSMLMAVKTWTCVCTFENSVGQTACLGCGRVAPLNRPTTPSRRRLPPHRMNSSIAPPNQDDY</sequence>
<dbReference type="InterPro" id="IPR000757">
    <property type="entry name" value="Beta-glucanase-like"/>
</dbReference>
<dbReference type="PANTHER" id="PTHR10963">
    <property type="entry name" value="GLYCOSYL HYDROLASE-RELATED"/>
    <property type="match status" value="1"/>
</dbReference>
<dbReference type="InterPro" id="IPR050546">
    <property type="entry name" value="Glycosyl_Hydrlase_16"/>
</dbReference>
<feature type="region of interest" description="Disordered" evidence="2">
    <location>
        <begin position="607"/>
        <end position="683"/>
    </location>
</feature>
<dbReference type="EMBL" id="FN649752">
    <property type="protein sequence ID" value="CBN77414.1"/>
    <property type="molecule type" value="Genomic_DNA"/>
</dbReference>
<dbReference type="EMBL" id="FN648807">
    <property type="protein sequence ID" value="CBN77414.1"/>
    <property type="molecule type" value="Genomic_DNA"/>
</dbReference>
<feature type="compositionally biased region" description="Low complexity" evidence="2">
    <location>
        <begin position="734"/>
        <end position="749"/>
    </location>
</feature>
<evidence type="ECO:0000259" key="3">
    <source>
        <dbReference type="PROSITE" id="PS51762"/>
    </source>
</evidence>
<evidence type="ECO:0000313" key="4">
    <source>
        <dbReference type="EMBL" id="CBN77414.1"/>
    </source>
</evidence>
<comment type="similarity">
    <text evidence="1">Belongs to the glycosyl hydrolase 16 family.</text>
</comment>
<dbReference type="InterPro" id="IPR013320">
    <property type="entry name" value="ConA-like_dom_sf"/>
</dbReference>
<dbReference type="Gene3D" id="2.60.120.200">
    <property type="match status" value="1"/>
</dbReference>
<keyword evidence="4" id="KW-0326">Glycosidase</keyword>
<dbReference type="SUPFAM" id="SSF49785">
    <property type="entry name" value="Galactose-binding domain-like"/>
    <property type="match status" value="1"/>
</dbReference>
<dbReference type="PROSITE" id="PS51762">
    <property type="entry name" value="GH16_2"/>
    <property type="match status" value="1"/>
</dbReference>
<dbReference type="STRING" id="2880.D8LQ34"/>
<dbReference type="InterPro" id="IPR008979">
    <property type="entry name" value="Galactose-bd-like_sf"/>
</dbReference>
<accession>D8LQ34</accession>
<dbReference type="Pfam" id="PF00722">
    <property type="entry name" value="Glyco_hydro_16"/>
    <property type="match status" value="1"/>
</dbReference>
<dbReference type="eggNOG" id="ENOG502S1W9">
    <property type="taxonomic scope" value="Eukaryota"/>
</dbReference>
<dbReference type="CDD" id="cd04080">
    <property type="entry name" value="CBM6_cellulase-like"/>
    <property type="match status" value="2"/>
</dbReference>